<dbReference type="GO" id="GO:0043138">
    <property type="term" value="F:3'-5' DNA helicase activity"/>
    <property type="evidence" value="ECO:0007669"/>
    <property type="project" value="UniProtKB-EC"/>
</dbReference>
<dbReference type="Gene3D" id="1.10.486.10">
    <property type="entry name" value="PCRA, domain 4"/>
    <property type="match status" value="1"/>
</dbReference>
<dbReference type="PROSITE" id="PS51198">
    <property type="entry name" value="UVRD_HELICASE_ATP_BIND"/>
    <property type="match status" value="1"/>
</dbReference>
<evidence type="ECO:0000256" key="15">
    <source>
        <dbReference type="PROSITE-ProRule" id="PRU00560"/>
    </source>
</evidence>
<keyword evidence="7" id="KW-0269">Exonuclease</keyword>
<dbReference type="PANTHER" id="PTHR11070">
    <property type="entry name" value="UVRD / RECB / PCRA DNA HELICASE FAMILY MEMBER"/>
    <property type="match status" value="1"/>
</dbReference>
<organism evidence="18 19">
    <name type="scientific">Candidatus Kerfeldbacteria bacterium CG_4_10_14_0_8_um_filter_42_10</name>
    <dbReference type="NCBI Taxonomy" id="2014248"/>
    <lineage>
        <taxon>Bacteria</taxon>
        <taxon>Candidatus Kerfeldiibacteriota</taxon>
    </lineage>
</organism>
<evidence type="ECO:0000256" key="5">
    <source>
        <dbReference type="ARBA" id="ARBA00022801"/>
    </source>
</evidence>
<dbReference type="GO" id="GO:0003677">
    <property type="term" value="F:DNA binding"/>
    <property type="evidence" value="ECO:0007669"/>
    <property type="project" value="UniProtKB-KW"/>
</dbReference>
<dbReference type="Gene3D" id="3.40.50.300">
    <property type="entry name" value="P-loop containing nucleotide triphosphate hydrolases"/>
    <property type="match status" value="2"/>
</dbReference>
<comment type="similarity">
    <text evidence="1">Belongs to the helicase family. UvrD subfamily.</text>
</comment>
<evidence type="ECO:0000256" key="6">
    <source>
        <dbReference type="ARBA" id="ARBA00022806"/>
    </source>
</evidence>
<keyword evidence="5 15" id="KW-0378">Hydrolase</keyword>
<keyword evidence="4" id="KW-0227">DNA damage</keyword>
<keyword evidence="6 15" id="KW-0347">Helicase</keyword>
<evidence type="ECO:0000313" key="18">
    <source>
        <dbReference type="EMBL" id="PIY96942.1"/>
    </source>
</evidence>
<evidence type="ECO:0000256" key="13">
    <source>
        <dbReference type="ARBA" id="ARBA00034808"/>
    </source>
</evidence>
<sequence>MEFLKTLNLEQKKAVTHGEGPLLIVAGAGTGKTTVITQRLAWLIEQKKANPDEILALTFTEKAAGEMEERVDQLLPYGYVDLWVSTFHSFGERILRDYALEIGLDSGFQILSRAEQWLLIQQNLDQFELNYYKPLGNPTRFIQALIQHFSRVKDENISPEEYLKYAQSLTKKKNLKPDQQEEAEKTLEAAKAYKKYQDLLNQNGYFDFGDLIIRTLELFQKRKTVLEKFRKQFKYILVDEFQDTNHAQYELLKLLAYPKNNLTVVGDDDQAIYRFRGASMSNILEFKKDFPKSKEVILVKNYRSRQNILDLAYQFIQLNNPNRLEYQLKKTGAKAPKIKRVSKKLLAWQKGEAVIKHIESETEEDEVLDVLREILKLKRQNPKLTWNDFAILVRANNQADIFVKTFINQEVPYQYVAARGLYQQPEILDVIAWLRMLDNYHESPSLFRVLSMDAFNIDMRDLIRILNFTNRKRCSIYETLEQIDQVYYIQPKTKEVIRFILDLIKKQTQMAKEKSVGQVAYEFLKSIGYLKKLSSKDDPDYHKKIQNISKFFRKIQEFEKSHSEPTVKNFMAELGLIIDIGEDPAPAQAEEGPESVKIMTVHGAKGLEFSQVFIANMVDKRFPSIERKEQIEVPNSLIKEILPEGDVHLQEERRLFYVACTRAKEGLYFTSALDVGGKTKKKPSRFLYEIKVKKEEKEKPVEQLNLGFDIVQKKSAKKEKIQYPLPERFSFSQFKAFETCPKQYKYMFIWKIPVLAGRHTYSFGSSVHNTLRAFYTLIQQGEKPAKADLLKLYEDNWIDDWYDTKQHEQERKKAGQIMLEEFYEKNHKNFRPPEFLEKGFNIKVGEYSVRGFIDRVDRMGQETVEIIDYKTGKKPKVKSQIDHNQLLIYYLAMKEVFKKEAALLSFYYIDGNEKYSFTANEEDVGKLKVKIKKNIEEIRTGDFTATPSVYKCAACDFREICEERAV</sequence>
<evidence type="ECO:0000313" key="19">
    <source>
        <dbReference type="Proteomes" id="UP000230779"/>
    </source>
</evidence>
<dbReference type="PANTHER" id="PTHR11070:SF2">
    <property type="entry name" value="ATP-DEPENDENT DNA HELICASE SRS2"/>
    <property type="match status" value="1"/>
</dbReference>
<feature type="domain" description="UvrD-like helicase C-terminal" evidence="17">
    <location>
        <begin position="306"/>
        <end position="606"/>
    </location>
</feature>
<evidence type="ECO:0000256" key="10">
    <source>
        <dbReference type="ARBA" id="ARBA00023204"/>
    </source>
</evidence>
<keyword evidence="9" id="KW-0238">DNA-binding</keyword>
<dbReference type="CDD" id="cd17932">
    <property type="entry name" value="DEXQc_UvrD"/>
    <property type="match status" value="1"/>
</dbReference>
<evidence type="ECO:0000259" key="17">
    <source>
        <dbReference type="PROSITE" id="PS51217"/>
    </source>
</evidence>
<dbReference type="InterPro" id="IPR038726">
    <property type="entry name" value="PDDEXK_AddAB-type"/>
</dbReference>
<dbReference type="Gene3D" id="3.90.320.10">
    <property type="match status" value="1"/>
</dbReference>
<evidence type="ECO:0000256" key="4">
    <source>
        <dbReference type="ARBA" id="ARBA00022763"/>
    </source>
</evidence>
<keyword evidence="10" id="KW-0234">DNA repair</keyword>
<evidence type="ECO:0000256" key="7">
    <source>
        <dbReference type="ARBA" id="ARBA00022839"/>
    </source>
</evidence>
<evidence type="ECO:0000256" key="8">
    <source>
        <dbReference type="ARBA" id="ARBA00022840"/>
    </source>
</evidence>
<dbReference type="EC" id="5.6.2.4" evidence="13"/>
<evidence type="ECO:0000256" key="14">
    <source>
        <dbReference type="ARBA" id="ARBA00048988"/>
    </source>
</evidence>
<dbReference type="SUPFAM" id="SSF52540">
    <property type="entry name" value="P-loop containing nucleoside triphosphate hydrolases"/>
    <property type="match status" value="1"/>
</dbReference>
<gene>
    <name evidence="18" type="ORF">COY66_02100</name>
</gene>
<feature type="binding site" evidence="15">
    <location>
        <begin position="26"/>
        <end position="33"/>
    </location>
    <ligand>
        <name>ATP</name>
        <dbReference type="ChEBI" id="CHEBI:30616"/>
    </ligand>
</feature>
<dbReference type="EMBL" id="PFMD01000024">
    <property type="protein sequence ID" value="PIY96942.1"/>
    <property type="molecule type" value="Genomic_DNA"/>
</dbReference>
<feature type="domain" description="UvrD-like helicase ATP-binding" evidence="16">
    <location>
        <begin position="5"/>
        <end position="305"/>
    </location>
</feature>
<dbReference type="GO" id="GO:0000725">
    <property type="term" value="P:recombinational repair"/>
    <property type="evidence" value="ECO:0007669"/>
    <property type="project" value="TreeGrafter"/>
</dbReference>
<dbReference type="Pfam" id="PF13361">
    <property type="entry name" value="UvrD_C"/>
    <property type="match status" value="1"/>
</dbReference>
<dbReference type="PROSITE" id="PS51217">
    <property type="entry name" value="UVRD_HELICASE_CTER"/>
    <property type="match status" value="1"/>
</dbReference>
<dbReference type="InterPro" id="IPR014016">
    <property type="entry name" value="UvrD-like_ATP-bd"/>
</dbReference>
<keyword evidence="2" id="KW-0540">Nuclease</keyword>
<keyword evidence="8 15" id="KW-0067">ATP-binding</keyword>
<evidence type="ECO:0000256" key="9">
    <source>
        <dbReference type="ARBA" id="ARBA00023125"/>
    </source>
</evidence>
<comment type="catalytic activity">
    <reaction evidence="12">
        <text>Couples ATP hydrolysis with the unwinding of duplex DNA by translocating in the 3'-5' direction.</text>
        <dbReference type="EC" id="5.6.2.4"/>
    </reaction>
</comment>
<dbReference type="Proteomes" id="UP000230779">
    <property type="component" value="Unassembled WGS sequence"/>
</dbReference>
<dbReference type="InterPro" id="IPR000212">
    <property type="entry name" value="DNA_helicase_UvrD/REP"/>
</dbReference>
<dbReference type="GO" id="GO:0005829">
    <property type="term" value="C:cytosol"/>
    <property type="evidence" value="ECO:0007669"/>
    <property type="project" value="TreeGrafter"/>
</dbReference>
<keyword evidence="3 15" id="KW-0547">Nucleotide-binding</keyword>
<evidence type="ECO:0000259" key="16">
    <source>
        <dbReference type="PROSITE" id="PS51198"/>
    </source>
</evidence>
<proteinExistence type="inferred from homology"/>
<comment type="caution">
    <text evidence="18">The sequence shown here is derived from an EMBL/GenBank/DDBJ whole genome shotgun (WGS) entry which is preliminary data.</text>
</comment>
<dbReference type="Gene3D" id="1.10.10.160">
    <property type="match status" value="1"/>
</dbReference>
<evidence type="ECO:0000256" key="2">
    <source>
        <dbReference type="ARBA" id="ARBA00022722"/>
    </source>
</evidence>
<name>A0A2M7RK29_9BACT</name>
<evidence type="ECO:0000256" key="1">
    <source>
        <dbReference type="ARBA" id="ARBA00009922"/>
    </source>
</evidence>
<dbReference type="GO" id="GO:0005524">
    <property type="term" value="F:ATP binding"/>
    <property type="evidence" value="ECO:0007669"/>
    <property type="project" value="UniProtKB-UniRule"/>
</dbReference>
<dbReference type="AlphaFoldDB" id="A0A2M7RK29"/>
<dbReference type="InterPro" id="IPR013986">
    <property type="entry name" value="DExx_box_DNA_helicase_dom_sf"/>
</dbReference>
<dbReference type="InterPro" id="IPR014017">
    <property type="entry name" value="DNA_helicase_UvrD-like_C"/>
</dbReference>
<dbReference type="GO" id="GO:0004527">
    <property type="term" value="F:exonuclease activity"/>
    <property type="evidence" value="ECO:0007669"/>
    <property type="project" value="UniProtKB-KW"/>
</dbReference>
<reference evidence="18 19" key="1">
    <citation type="submission" date="2017-09" db="EMBL/GenBank/DDBJ databases">
        <title>Depth-based differentiation of microbial function through sediment-hosted aquifers and enrichment of novel symbionts in the deep terrestrial subsurface.</title>
        <authorList>
            <person name="Probst A.J."/>
            <person name="Ladd B."/>
            <person name="Jarett J.K."/>
            <person name="Geller-Mcgrath D.E."/>
            <person name="Sieber C.M."/>
            <person name="Emerson J.B."/>
            <person name="Anantharaman K."/>
            <person name="Thomas B.C."/>
            <person name="Malmstrom R."/>
            <person name="Stieglmeier M."/>
            <person name="Klingl A."/>
            <person name="Woyke T."/>
            <person name="Ryan C.M."/>
            <person name="Banfield J.F."/>
        </authorList>
    </citation>
    <scope>NUCLEOTIDE SEQUENCE [LARGE SCALE GENOMIC DNA]</scope>
    <source>
        <strain evidence="18">CG_4_10_14_0_8_um_filter_42_10</strain>
    </source>
</reference>
<protein>
    <recommendedName>
        <fullName evidence="13">DNA 3'-5' helicase</fullName>
        <ecNumber evidence="13">5.6.2.4</ecNumber>
    </recommendedName>
</protein>
<dbReference type="Pfam" id="PF00580">
    <property type="entry name" value="UvrD-helicase"/>
    <property type="match status" value="1"/>
</dbReference>
<dbReference type="InterPro" id="IPR027417">
    <property type="entry name" value="P-loop_NTPase"/>
</dbReference>
<evidence type="ECO:0000256" key="11">
    <source>
        <dbReference type="ARBA" id="ARBA00023235"/>
    </source>
</evidence>
<accession>A0A2M7RK29</accession>
<dbReference type="InterPro" id="IPR011604">
    <property type="entry name" value="PDDEXK-like_dom_sf"/>
</dbReference>
<keyword evidence="11" id="KW-0413">Isomerase</keyword>
<evidence type="ECO:0000256" key="3">
    <source>
        <dbReference type="ARBA" id="ARBA00022741"/>
    </source>
</evidence>
<dbReference type="Pfam" id="PF12705">
    <property type="entry name" value="PDDEXK_1"/>
    <property type="match status" value="1"/>
</dbReference>
<evidence type="ECO:0000256" key="12">
    <source>
        <dbReference type="ARBA" id="ARBA00034617"/>
    </source>
</evidence>
<comment type="catalytic activity">
    <reaction evidence="14">
        <text>ATP + H2O = ADP + phosphate + H(+)</text>
        <dbReference type="Rhea" id="RHEA:13065"/>
        <dbReference type="ChEBI" id="CHEBI:15377"/>
        <dbReference type="ChEBI" id="CHEBI:15378"/>
        <dbReference type="ChEBI" id="CHEBI:30616"/>
        <dbReference type="ChEBI" id="CHEBI:43474"/>
        <dbReference type="ChEBI" id="CHEBI:456216"/>
        <dbReference type="EC" id="5.6.2.4"/>
    </reaction>
</comment>